<dbReference type="RefSeq" id="WP_253360892.1">
    <property type="nucleotide sequence ID" value="NZ_JAIULA010000014.1"/>
</dbReference>
<feature type="transmembrane region" description="Helical" evidence="1">
    <location>
        <begin position="58"/>
        <end position="84"/>
    </location>
</feature>
<comment type="caution">
    <text evidence="3">The sequence shown here is derived from an EMBL/GenBank/DDBJ whole genome shotgun (WGS) entry which is preliminary data.</text>
</comment>
<feature type="domain" description="Phosphatidic acid phosphatase type 2/haloperoxidase" evidence="2">
    <location>
        <begin position="91"/>
        <end position="202"/>
    </location>
</feature>
<dbReference type="InterPro" id="IPR036938">
    <property type="entry name" value="PAP2/HPO_sf"/>
</dbReference>
<dbReference type="EMBL" id="JAIULA010000014">
    <property type="protein sequence ID" value="MCP0887220.1"/>
    <property type="molecule type" value="Genomic_DNA"/>
</dbReference>
<evidence type="ECO:0000256" key="1">
    <source>
        <dbReference type="SAM" id="Phobius"/>
    </source>
</evidence>
<feature type="transmembrane region" description="Helical" evidence="1">
    <location>
        <begin position="128"/>
        <end position="149"/>
    </location>
</feature>
<dbReference type="Gene3D" id="1.20.144.10">
    <property type="entry name" value="Phosphatidic acid phosphatase type 2/haloperoxidase"/>
    <property type="match status" value="2"/>
</dbReference>
<name>A0A9X2JM22_9LACO</name>
<reference evidence="3 4" key="1">
    <citation type="journal article" date="2023" name="Int. J. Syst. Evol. Microbiol.">
        <title>Ligilactobacillus ubinensis sp. nov., a novel species isolated from the wild ferment of a durian fruit (Durio zibethinus).</title>
        <authorList>
            <person name="Heng Y.C."/>
            <person name="Menon N."/>
            <person name="Chen B."/>
            <person name="Loo B.Z.L."/>
            <person name="Wong G.W.J."/>
            <person name="Lim A.C.H."/>
            <person name="Silvaraju S."/>
            <person name="Kittelmann S."/>
        </authorList>
    </citation>
    <scope>NUCLEOTIDE SEQUENCE [LARGE SCALE GENOMIC DNA]</scope>
    <source>
        <strain evidence="3 4">WILCCON 0076</strain>
    </source>
</reference>
<dbReference type="SUPFAM" id="SSF48317">
    <property type="entry name" value="Acid phosphatase/Vanadium-dependent haloperoxidase"/>
    <property type="match status" value="1"/>
</dbReference>
<dbReference type="SMART" id="SM00014">
    <property type="entry name" value="acidPPc"/>
    <property type="match status" value="1"/>
</dbReference>
<feature type="transmembrane region" description="Helical" evidence="1">
    <location>
        <begin position="91"/>
        <end position="108"/>
    </location>
</feature>
<keyword evidence="1" id="KW-0812">Transmembrane</keyword>
<dbReference type="Proteomes" id="UP001139006">
    <property type="component" value="Unassembled WGS sequence"/>
</dbReference>
<dbReference type="InterPro" id="IPR000326">
    <property type="entry name" value="PAP2/HPO"/>
</dbReference>
<organism evidence="3 4">
    <name type="scientific">Ligilactobacillus ubinensis</name>
    <dbReference type="NCBI Taxonomy" id="2876789"/>
    <lineage>
        <taxon>Bacteria</taxon>
        <taxon>Bacillati</taxon>
        <taxon>Bacillota</taxon>
        <taxon>Bacilli</taxon>
        <taxon>Lactobacillales</taxon>
        <taxon>Lactobacillaceae</taxon>
        <taxon>Ligilactobacillus</taxon>
    </lineage>
</organism>
<dbReference type="PANTHER" id="PTHR14969">
    <property type="entry name" value="SPHINGOSINE-1-PHOSPHATE PHOSPHOHYDROLASE"/>
    <property type="match status" value="1"/>
</dbReference>
<proteinExistence type="predicted"/>
<accession>A0A9X2JM22</accession>
<keyword evidence="4" id="KW-1185">Reference proteome</keyword>
<dbReference type="Pfam" id="PF01569">
    <property type="entry name" value="PAP2"/>
    <property type="match status" value="1"/>
</dbReference>
<sequence length="221" mass="24917">MYTTRSMNKFRLGLIASYLFSFLVLAFLVKNSNTLISTFDSKIQNVFVPFTTPTTTKIVHFISNLGSPAVSFIFSLFALTFTYIMYSKKEAIWALIVLISGELLVHIIKNLMARPRPSDKLVSATGFSFPSGHTFGTALLVLIAIYLLVPHLHNKTLRISLIIGGLVWIGIIGLTRIYLHDHYPTDVLASLLLVGTIWEIARIYQPQVSNLTHKHFAHFKY</sequence>
<dbReference type="AlphaFoldDB" id="A0A9X2JM22"/>
<evidence type="ECO:0000259" key="2">
    <source>
        <dbReference type="SMART" id="SM00014"/>
    </source>
</evidence>
<evidence type="ECO:0000313" key="3">
    <source>
        <dbReference type="EMBL" id="MCP0887220.1"/>
    </source>
</evidence>
<keyword evidence="1" id="KW-1133">Transmembrane helix</keyword>
<keyword evidence="1" id="KW-0472">Membrane</keyword>
<feature type="transmembrane region" description="Helical" evidence="1">
    <location>
        <begin position="161"/>
        <end position="179"/>
    </location>
</feature>
<gene>
    <name evidence="3" type="ORF">LB941_07715</name>
</gene>
<evidence type="ECO:0000313" key="4">
    <source>
        <dbReference type="Proteomes" id="UP001139006"/>
    </source>
</evidence>
<dbReference type="CDD" id="cd03392">
    <property type="entry name" value="PAP2_like_2"/>
    <property type="match status" value="1"/>
</dbReference>
<feature type="transmembrane region" description="Helical" evidence="1">
    <location>
        <begin position="12"/>
        <end position="29"/>
    </location>
</feature>
<protein>
    <submittedName>
        <fullName evidence="3">Phosphatase PAP2 family protein</fullName>
    </submittedName>
</protein>
<dbReference type="PANTHER" id="PTHR14969:SF13">
    <property type="entry name" value="AT30094P"/>
    <property type="match status" value="1"/>
</dbReference>